<accession>A0A916S3D0</accession>
<sequence>MPLQLCANKPDCSNLVERGYCQQCAAKGCGRDMRPTAAQRGYDGKWQRASRAFLFGKMCVGFPKGRHGEVLVPAAHTDHIIPHRGDKKLFWDRSNWQPLCATCHSVKTAEEDGGFGRPYRGG</sequence>
<dbReference type="Proteomes" id="UP000648801">
    <property type="component" value="Unassembled WGS sequence"/>
</dbReference>
<keyword evidence="3" id="KW-1185">Reference proteome</keyword>
<comment type="caution">
    <text evidence="2">The sequence shown here is derived from an EMBL/GenBank/DDBJ whole genome shotgun (WGS) entry which is preliminary data.</text>
</comment>
<proteinExistence type="predicted"/>
<organism evidence="2 3">
    <name type="scientific">Edaphobacter acidisoli</name>
    <dbReference type="NCBI Taxonomy" id="2040573"/>
    <lineage>
        <taxon>Bacteria</taxon>
        <taxon>Pseudomonadati</taxon>
        <taxon>Acidobacteriota</taxon>
        <taxon>Terriglobia</taxon>
        <taxon>Terriglobales</taxon>
        <taxon>Acidobacteriaceae</taxon>
        <taxon>Edaphobacter</taxon>
    </lineage>
</organism>
<dbReference type="GO" id="GO:0003676">
    <property type="term" value="F:nucleic acid binding"/>
    <property type="evidence" value="ECO:0007669"/>
    <property type="project" value="InterPro"/>
</dbReference>
<evidence type="ECO:0000313" key="2">
    <source>
        <dbReference type="EMBL" id="GGA80801.1"/>
    </source>
</evidence>
<dbReference type="Gene3D" id="1.10.30.50">
    <property type="match status" value="1"/>
</dbReference>
<gene>
    <name evidence="2" type="ORF">GCM10011507_35010</name>
</gene>
<dbReference type="GO" id="GO:0008270">
    <property type="term" value="F:zinc ion binding"/>
    <property type="evidence" value="ECO:0007669"/>
    <property type="project" value="InterPro"/>
</dbReference>
<dbReference type="RefSeq" id="WP_188760842.1">
    <property type="nucleotide sequence ID" value="NZ_BMJB01000006.1"/>
</dbReference>
<dbReference type="InterPro" id="IPR003615">
    <property type="entry name" value="HNH_nuc"/>
</dbReference>
<dbReference type="CDD" id="cd00085">
    <property type="entry name" value="HNHc"/>
    <property type="match status" value="1"/>
</dbReference>
<dbReference type="GO" id="GO:0004519">
    <property type="term" value="F:endonuclease activity"/>
    <property type="evidence" value="ECO:0007669"/>
    <property type="project" value="InterPro"/>
</dbReference>
<evidence type="ECO:0000259" key="1">
    <source>
        <dbReference type="SMART" id="SM00507"/>
    </source>
</evidence>
<dbReference type="SMART" id="SM00507">
    <property type="entry name" value="HNHc"/>
    <property type="match status" value="1"/>
</dbReference>
<protein>
    <recommendedName>
        <fullName evidence="1">HNH nuclease domain-containing protein</fullName>
    </recommendedName>
</protein>
<dbReference type="EMBL" id="BMJB01000006">
    <property type="protein sequence ID" value="GGA80801.1"/>
    <property type="molecule type" value="Genomic_DNA"/>
</dbReference>
<feature type="domain" description="HNH nuclease" evidence="1">
    <location>
        <begin position="49"/>
        <end position="105"/>
    </location>
</feature>
<reference evidence="2" key="1">
    <citation type="journal article" date="2014" name="Int. J. Syst. Evol. Microbiol.">
        <title>Complete genome sequence of Corynebacterium casei LMG S-19264T (=DSM 44701T), isolated from a smear-ripened cheese.</title>
        <authorList>
            <consortium name="US DOE Joint Genome Institute (JGI-PGF)"/>
            <person name="Walter F."/>
            <person name="Albersmeier A."/>
            <person name="Kalinowski J."/>
            <person name="Ruckert C."/>
        </authorList>
    </citation>
    <scope>NUCLEOTIDE SEQUENCE</scope>
    <source>
        <strain evidence="2">CGMCC 1.15447</strain>
    </source>
</reference>
<name>A0A916S3D0_9BACT</name>
<evidence type="ECO:0000313" key="3">
    <source>
        <dbReference type="Proteomes" id="UP000648801"/>
    </source>
</evidence>
<dbReference type="Pfam" id="PF01844">
    <property type="entry name" value="HNH"/>
    <property type="match status" value="1"/>
</dbReference>
<dbReference type="InterPro" id="IPR002711">
    <property type="entry name" value="HNH"/>
</dbReference>
<dbReference type="AlphaFoldDB" id="A0A916S3D0"/>
<reference evidence="2" key="2">
    <citation type="submission" date="2020-09" db="EMBL/GenBank/DDBJ databases">
        <authorList>
            <person name="Sun Q."/>
            <person name="Zhou Y."/>
        </authorList>
    </citation>
    <scope>NUCLEOTIDE SEQUENCE</scope>
    <source>
        <strain evidence="2">CGMCC 1.15447</strain>
    </source>
</reference>